<evidence type="ECO:0000313" key="3">
    <source>
        <dbReference type="Proteomes" id="UP000054776"/>
    </source>
</evidence>
<name>A0A0V1BT10_TRISP</name>
<reference evidence="2 3" key="1">
    <citation type="submission" date="2015-01" db="EMBL/GenBank/DDBJ databases">
        <title>Evolution of Trichinella species and genotypes.</title>
        <authorList>
            <person name="Korhonen P.K."/>
            <person name="Edoardo P."/>
            <person name="Giuseppe L.R."/>
            <person name="Gasser R.B."/>
        </authorList>
    </citation>
    <scope>NUCLEOTIDE SEQUENCE [LARGE SCALE GENOMIC DNA]</scope>
    <source>
        <strain evidence="2">ISS3</strain>
    </source>
</reference>
<protein>
    <submittedName>
        <fullName evidence="2">Uncharacterized protein</fullName>
    </submittedName>
</protein>
<gene>
    <name evidence="2" type="ORF">T01_14219</name>
</gene>
<dbReference type="AlphaFoldDB" id="A0A0V1BT10"/>
<comment type="caution">
    <text evidence="2">The sequence shown here is derived from an EMBL/GenBank/DDBJ whole genome shotgun (WGS) entry which is preliminary data.</text>
</comment>
<accession>A0A0V1BT10</accession>
<dbReference type="InParanoid" id="A0A0V1BT10"/>
<evidence type="ECO:0000256" key="1">
    <source>
        <dbReference type="SAM" id="MobiDB-lite"/>
    </source>
</evidence>
<keyword evidence="3" id="KW-1185">Reference proteome</keyword>
<proteinExistence type="predicted"/>
<feature type="region of interest" description="Disordered" evidence="1">
    <location>
        <begin position="67"/>
        <end position="88"/>
    </location>
</feature>
<dbReference type="Proteomes" id="UP000054776">
    <property type="component" value="Unassembled WGS sequence"/>
</dbReference>
<sequence>MPNRSACTLGLILRCSGIIPTKPSAVATQTSTFQTTNSPSHPLHFRTRILRSLCDSRQLDLFLEKSQNAGRSATRPSKGNWHWTSISD</sequence>
<organism evidence="2 3">
    <name type="scientific">Trichinella spiralis</name>
    <name type="common">Trichina worm</name>
    <dbReference type="NCBI Taxonomy" id="6334"/>
    <lineage>
        <taxon>Eukaryota</taxon>
        <taxon>Metazoa</taxon>
        <taxon>Ecdysozoa</taxon>
        <taxon>Nematoda</taxon>
        <taxon>Enoplea</taxon>
        <taxon>Dorylaimia</taxon>
        <taxon>Trichinellida</taxon>
        <taxon>Trichinellidae</taxon>
        <taxon>Trichinella</taxon>
    </lineage>
</organism>
<dbReference type="EMBL" id="JYDH01000014">
    <property type="protein sequence ID" value="KRY40173.1"/>
    <property type="molecule type" value="Genomic_DNA"/>
</dbReference>
<evidence type="ECO:0000313" key="2">
    <source>
        <dbReference type="EMBL" id="KRY40173.1"/>
    </source>
</evidence>